<protein>
    <submittedName>
        <fullName evidence="2">Uncharacterized protein</fullName>
    </submittedName>
</protein>
<gene>
    <name evidence="2" type="ORF">AVDCRST_MAG85-2003</name>
</gene>
<evidence type="ECO:0000313" key="2">
    <source>
        <dbReference type="EMBL" id="CAA9505145.1"/>
    </source>
</evidence>
<feature type="non-terminal residue" evidence="2">
    <location>
        <position position="1"/>
    </location>
</feature>
<feature type="non-terminal residue" evidence="2">
    <location>
        <position position="111"/>
    </location>
</feature>
<organism evidence="2">
    <name type="scientific">uncultured Solirubrobacteraceae bacterium</name>
    <dbReference type="NCBI Taxonomy" id="1162706"/>
    <lineage>
        <taxon>Bacteria</taxon>
        <taxon>Bacillati</taxon>
        <taxon>Actinomycetota</taxon>
        <taxon>Thermoleophilia</taxon>
        <taxon>Solirubrobacterales</taxon>
        <taxon>Solirubrobacteraceae</taxon>
        <taxon>environmental samples</taxon>
    </lineage>
</organism>
<feature type="compositionally biased region" description="Basic residues" evidence="1">
    <location>
        <begin position="72"/>
        <end position="111"/>
    </location>
</feature>
<proteinExistence type="predicted"/>
<sequence>GRQEEDSGEAGARARAPGLPSAPLGPSPRAAPDPRGQGLGRHGRVPPLRPAVAVGEPAALRRGRARPDRGRRLLHGRLGRRRLGVAARRARRGRPGRAAHRRRRGPGPRSL</sequence>
<dbReference type="EMBL" id="CADCVT010000215">
    <property type="protein sequence ID" value="CAA9505145.1"/>
    <property type="molecule type" value="Genomic_DNA"/>
</dbReference>
<reference evidence="2" key="1">
    <citation type="submission" date="2020-02" db="EMBL/GenBank/DDBJ databases">
        <authorList>
            <person name="Meier V. D."/>
        </authorList>
    </citation>
    <scope>NUCLEOTIDE SEQUENCE</scope>
    <source>
        <strain evidence="2">AVDCRST_MAG85</strain>
    </source>
</reference>
<accession>A0A6J4SU10</accession>
<dbReference type="AlphaFoldDB" id="A0A6J4SU10"/>
<feature type="compositionally biased region" description="Low complexity" evidence="1">
    <location>
        <begin position="10"/>
        <end position="22"/>
    </location>
</feature>
<feature type="region of interest" description="Disordered" evidence="1">
    <location>
        <begin position="1"/>
        <end position="111"/>
    </location>
</feature>
<name>A0A6J4SU10_9ACTN</name>
<evidence type="ECO:0000256" key="1">
    <source>
        <dbReference type="SAM" id="MobiDB-lite"/>
    </source>
</evidence>